<gene>
    <name evidence="4" type="ORF">WKW80_08665</name>
</gene>
<dbReference type="SUPFAM" id="SSF46689">
    <property type="entry name" value="Homeodomain-like"/>
    <property type="match status" value="1"/>
</dbReference>
<dbReference type="PROSITE" id="PS50977">
    <property type="entry name" value="HTH_TETR_2"/>
    <property type="match status" value="1"/>
</dbReference>
<feature type="domain" description="HTH tetR-type" evidence="3">
    <location>
        <begin position="26"/>
        <end position="86"/>
    </location>
</feature>
<dbReference type="Pfam" id="PF17938">
    <property type="entry name" value="TetR_C_29"/>
    <property type="match status" value="1"/>
</dbReference>
<dbReference type="RefSeq" id="WP_340363151.1">
    <property type="nucleotide sequence ID" value="NZ_JBBKZV010000003.1"/>
</dbReference>
<dbReference type="InterPro" id="IPR009057">
    <property type="entry name" value="Homeodomain-like_sf"/>
</dbReference>
<evidence type="ECO:0000256" key="1">
    <source>
        <dbReference type="ARBA" id="ARBA00023125"/>
    </source>
</evidence>
<dbReference type="PANTHER" id="PTHR30328:SF54">
    <property type="entry name" value="HTH-TYPE TRANSCRIPTIONAL REPRESSOR SCO4008"/>
    <property type="match status" value="1"/>
</dbReference>
<dbReference type="SUPFAM" id="SSF48498">
    <property type="entry name" value="Tetracyclin repressor-like, C-terminal domain"/>
    <property type="match status" value="1"/>
</dbReference>
<dbReference type="InterPro" id="IPR050109">
    <property type="entry name" value="HTH-type_TetR-like_transc_reg"/>
</dbReference>
<protein>
    <submittedName>
        <fullName evidence="4">TetR family transcriptional regulator</fullName>
    </submittedName>
</protein>
<dbReference type="Gene3D" id="1.10.357.10">
    <property type="entry name" value="Tetracycline Repressor, domain 2"/>
    <property type="match status" value="1"/>
</dbReference>
<evidence type="ECO:0000313" key="5">
    <source>
        <dbReference type="Proteomes" id="UP001363010"/>
    </source>
</evidence>
<keyword evidence="1 2" id="KW-0238">DNA-binding</keyword>
<evidence type="ECO:0000256" key="2">
    <source>
        <dbReference type="PROSITE-ProRule" id="PRU00335"/>
    </source>
</evidence>
<keyword evidence="5" id="KW-1185">Reference proteome</keyword>
<organism evidence="4 5">
    <name type="scientific">Variovorax humicola</name>
    <dbReference type="NCBI Taxonomy" id="1769758"/>
    <lineage>
        <taxon>Bacteria</taxon>
        <taxon>Pseudomonadati</taxon>
        <taxon>Pseudomonadota</taxon>
        <taxon>Betaproteobacteria</taxon>
        <taxon>Burkholderiales</taxon>
        <taxon>Comamonadaceae</taxon>
        <taxon>Variovorax</taxon>
    </lineage>
</organism>
<dbReference type="PANTHER" id="PTHR30328">
    <property type="entry name" value="TRANSCRIPTIONAL REPRESSOR"/>
    <property type="match status" value="1"/>
</dbReference>
<evidence type="ECO:0000259" key="3">
    <source>
        <dbReference type="PROSITE" id="PS50977"/>
    </source>
</evidence>
<accession>A0ABU8VWC2</accession>
<dbReference type="Proteomes" id="UP001363010">
    <property type="component" value="Unassembled WGS sequence"/>
</dbReference>
<comment type="caution">
    <text evidence="4">The sequence shown here is derived from an EMBL/GenBank/DDBJ whole genome shotgun (WGS) entry which is preliminary data.</text>
</comment>
<dbReference type="InterPro" id="IPR001647">
    <property type="entry name" value="HTH_TetR"/>
</dbReference>
<dbReference type="PRINTS" id="PR00455">
    <property type="entry name" value="HTHTETR"/>
</dbReference>
<name>A0ABU8VWC2_9BURK</name>
<evidence type="ECO:0000313" key="4">
    <source>
        <dbReference type="EMBL" id="MEJ8822110.1"/>
    </source>
</evidence>
<dbReference type="Pfam" id="PF00440">
    <property type="entry name" value="TetR_N"/>
    <property type="match status" value="1"/>
</dbReference>
<dbReference type="EMBL" id="JBBKZV010000003">
    <property type="protein sequence ID" value="MEJ8822110.1"/>
    <property type="molecule type" value="Genomic_DNA"/>
</dbReference>
<dbReference type="InterPro" id="IPR041474">
    <property type="entry name" value="NicS_C"/>
</dbReference>
<feature type="DNA-binding region" description="H-T-H motif" evidence="2">
    <location>
        <begin position="49"/>
        <end position="68"/>
    </location>
</feature>
<proteinExistence type="predicted"/>
<reference evidence="4 5" key="1">
    <citation type="submission" date="2024-03" db="EMBL/GenBank/DDBJ databases">
        <title>Novel species of the genus Variovorax.</title>
        <authorList>
            <person name="Liu Q."/>
            <person name="Xin Y.-H."/>
        </authorList>
    </citation>
    <scope>NUCLEOTIDE SEQUENCE [LARGE SCALE GENOMIC DNA]</scope>
    <source>
        <strain evidence="4 5">KACC 18501</strain>
    </source>
</reference>
<sequence>MAVAKALTAASNGARRGTGVREAAAQATRKAILKAATKVFAKYGYDGGSVEKISKAAKSYDRMIYYYFGSKEGLFIAVLEGIYREMDEAESAIQLDAERPVETLTAVIRFVHGYYRKNPEFVTLLNTENLHKGRHIAKSLRAGEYSSHAIAVIREVLASGIAKGIFREDVAAREVYLLIASTGYFYMSNRHTLTAFLGEPLETAEAVKRWEDFAVETVLRTVSATQATPAFNS</sequence>
<dbReference type="InterPro" id="IPR036271">
    <property type="entry name" value="Tet_transcr_reg_TetR-rel_C_sf"/>
</dbReference>